<organism evidence="7 8">
    <name type="scientific">Chitinimonas lacunae</name>
    <dbReference type="NCBI Taxonomy" id="1963018"/>
    <lineage>
        <taxon>Bacteria</taxon>
        <taxon>Pseudomonadati</taxon>
        <taxon>Pseudomonadota</taxon>
        <taxon>Betaproteobacteria</taxon>
        <taxon>Neisseriales</taxon>
        <taxon>Chitinibacteraceae</taxon>
        <taxon>Chitinimonas</taxon>
    </lineage>
</organism>
<comment type="caution">
    <text evidence="7">The sequence shown here is derived from an EMBL/GenBank/DDBJ whole genome shotgun (WGS) entry which is preliminary data.</text>
</comment>
<sequence>MNASLYLSVFGNRRIAAVMLLGFASGLPLALTAGSLQAWLTVSGLDLVTIGYFTLIGQPYTYKFLWAPLMDRFELPWLGRRRGWMLLTQLGLAATVFAMSLVSPQQSPGLLAMLGLVVAFLSASQDVVYDAYRVELLEEAERGPGAAVGVLGYRLAMLTSGALALIMAERWLGWPATYRLMAGLLALMALVTLWAPRLPKFERPQTPARHELRGFLILLVGAAAGFWLAREALTLLGVPQQGKGWGLVYLVGEVVLAATLGLWAARRAGFPALNAPLNEFFSRQHALAFLALIVLYKLGDAFASSLSTSFLIRGVGFSQTEVGEVNKLFGMLATVTGALLGGAWLIKLGLYRSLLLFGLLQAVSNLMYWWLAEAGHVFGLMVLAVGVENLCGGMGSTAFVVLLMALCDKRFTATQFALLSAFSAFGRVYVGPAAGVAVEQFGWAPFFLGTVLTAVPGLVLLWMLRSAVRELDQPTDRPS</sequence>
<keyword evidence="8" id="KW-1185">Reference proteome</keyword>
<dbReference type="PANTHER" id="PTHR12778">
    <property type="entry name" value="SOLUTE CARRIER FAMILY 33 ACETYL-COA TRANSPORTER -RELATED"/>
    <property type="match status" value="1"/>
</dbReference>
<feature type="transmembrane region" description="Helical" evidence="6">
    <location>
        <begin position="286"/>
        <end position="308"/>
    </location>
</feature>
<dbReference type="NCBIfam" id="TIGR00901">
    <property type="entry name" value="2A0125"/>
    <property type="match status" value="1"/>
</dbReference>
<keyword evidence="3 6" id="KW-0812">Transmembrane</keyword>
<feature type="transmembrane region" description="Helical" evidence="6">
    <location>
        <begin position="353"/>
        <end position="371"/>
    </location>
</feature>
<feature type="transmembrane region" description="Helical" evidence="6">
    <location>
        <begin position="42"/>
        <end position="62"/>
    </location>
</feature>
<name>A0ABV8MRE8_9NEIS</name>
<feature type="transmembrane region" description="Helical" evidence="6">
    <location>
        <begin position="109"/>
        <end position="132"/>
    </location>
</feature>
<reference evidence="8" key="1">
    <citation type="journal article" date="2019" name="Int. J. Syst. Evol. Microbiol.">
        <title>The Global Catalogue of Microorganisms (GCM) 10K type strain sequencing project: providing services to taxonomists for standard genome sequencing and annotation.</title>
        <authorList>
            <consortium name="The Broad Institute Genomics Platform"/>
            <consortium name="The Broad Institute Genome Sequencing Center for Infectious Disease"/>
            <person name="Wu L."/>
            <person name="Ma J."/>
        </authorList>
    </citation>
    <scope>NUCLEOTIDE SEQUENCE [LARGE SCALE GENOMIC DNA]</scope>
    <source>
        <strain evidence="8">LMG 29894</strain>
    </source>
</reference>
<dbReference type="Proteomes" id="UP001595791">
    <property type="component" value="Unassembled WGS sequence"/>
</dbReference>
<evidence type="ECO:0000313" key="8">
    <source>
        <dbReference type="Proteomes" id="UP001595791"/>
    </source>
</evidence>
<accession>A0ABV8MRE8</accession>
<dbReference type="SUPFAM" id="SSF103473">
    <property type="entry name" value="MFS general substrate transporter"/>
    <property type="match status" value="1"/>
</dbReference>
<comment type="subcellular location">
    <subcellularLocation>
        <location evidence="1">Membrane</location>
        <topology evidence="1">Multi-pass membrane protein</topology>
    </subcellularLocation>
</comment>
<evidence type="ECO:0000256" key="1">
    <source>
        <dbReference type="ARBA" id="ARBA00004141"/>
    </source>
</evidence>
<feature type="transmembrane region" description="Helical" evidence="6">
    <location>
        <begin position="244"/>
        <end position="265"/>
    </location>
</feature>
<keyword evidence="4 6" id="KW-1133">Transmembrane helix</keyword>
<feature type="transmembrane region" description="Helical" evidence="6">
    <location>
        <begin position="377"/>
        <end position="404"/>
    </location>
</feature>
<dbReference type="InterPro" id="IPR036259">
    <property type="entry name" value="MFS_trans_sf"/>
</dbReference>
<evidence type="ECO:0000256" key="5">
    <source>
        <dbReference type="ARBA" id="ARBA00023136"/>
    </source>
</evidence>
<keyword evidence="5 6" id="KW-0472">Membrane</keyword>
<evidence type="ECO:0000313" key="7">
    <source>
        <dbReference type="EMBL" id="MFC4159870.1"/>
    </source>
</evidence>
<evidence type="ECO:0000256" key="2">
    <source>
        <dbReference type="ARBA" id="ARBA00022448"/>
    </source>
</evidence>
<evidence type="ECO:0000256" key="3">
    <source>
        <dbReference type="ARBA" id="ARBA00022692"/>
    </source>
</evidence>
<dbReference type="RefSeq" id="WP_378164091.1">
    <property type="nucleotide sequence ID" value="NZ_JBHSBU010000001.1"/>
</dbReference>
<feature type="transmembrane region" description="Helical" evidence="6">
    <location>
        <begin position="144"/>
        <end position="166"/>
    </location>
</feature>
<protein>
    <submittedName>
        <fullName evidence="7">AmpG family muropeptide MFS transporter</fullName>
    </submittedName>
</protein>
<feature type="transmembrane region" description="Helical" evidence="6">
    <location>
        <begin position="416"/>
        <end position="437"/>
    </location>
</feature>
<dbReference type="PANTHER" id="PTHR12778:SF10">
    <property type="entry name" value="MAJOR FACILITATOR SUPERFAMILY DOMAIN-CONTAINING PROTEIN 3"/>
    <property type="match status" value="1"/>
</dbReference>
<proteinExistence type="predicted"/>
<dbReference type="EMBL" id="JBHSBU010000001">
    <property type="protein sequence ID" value="MFC4159870.1"/>
    <property type="molecule type" value="Genomic_DNA"/>
</dbReference>
<gene>
    <name evidence="7" type="ORF">ACFOW7_10995</name>
</gene>
<feature type="transmembrane region" description="Helical" evidence="6">
    <location>
        <begin position="328"/>
        <end position="346"/>
    </location>
</feature>
<evidence type="ECO:0000256" key="4">
    <source>
        <dbReference type="ARBA" id="ARBA00022989"/>
    </source>
</evidence>
<feature type="transmembrane region" description="Helical" evidence="6">
    <location>
        <begin position="443"/>
        <end position="464"/>
    </location>
</feature>
<dbReference type="InterPro" id="IPR004752">
    <property type="entry name" value="AmpG_permease/AT-1"/>
</dbReference>
<feature type="transmembrane region" description="Helical" evidence="6">
    <location>
        <begin position="83"/>
        <end position="103"/>
    </location>
</feature>
<dbReference type="Pfam" id="PF07690">
    <property type="entry name" value="MFS_1"/>
    <property type="match status" value="1"/>
</dbReference>
<dbReference type="CDD" id="cd17486">
    <property type="entry name" value="MFS_AmpG_like"/>
    <property type="match status" value="1"/>
</dbReference>
<feature type="transmembrane region" description="Helical" evidence="6">
    <location>
        <begin position="215"/>
        <end position="238"/>
    </location>
</feature>
<dbReference type="InterPro" id="IPR011701">
    <property type="entry name" value="MFS"/>
</dbReference>
<feature type="transmembrane region" description="Helical" evidence="6">
    <location>
        <begin position="178"/>
        <end position="195"/>
    </location>
</feature>
<keyword evidence="2" id="KW-0813">Transport</keyword>
<evidence type="ECO:0000256" key="6">
    <source>
        <dbReference type="SAM" id="Phobius"/>
    </source>
</evidence>
<dbReference type="Gene3D" id="1.20.1250.20">
    <property type="entry name" value="MFS general substrate transporter like domains"/>
    <property type="match status" value="2"/>
</dbReference>